<name>A0A830H7W0_9CHLO</name>
<dbReference type="Proteomes" id="UP000660262">
    <property type="component" value="Unassembled WGS sequence"/>
</dbReference>
<protein>
    <recommendedName>
        <fullName evidence="4">Secondary thiamine-phosphate synthase enzyme</fullName>
    </recommendedName>
</protein>
<gene>
    <name evidence="2" type="ORF">PPROV_000116000</name>
</gene>
<comment type="similarity">
    <text evidence="1">Belongs to the UPF0047 family.</text>
</comment>
<dbReference type="Pfam" id="PF01894">
    <property type="entry name" value="YjbQ"/>
    <property type="match status" value="1"/>
</dbReference>
<keyword evidence="3" id="KW-1185">Reference proteome</keyword>
<proteinExistence type="inferred from homology"/>
<dbReference type="AlphaFoldDB" id="A0A830H7W0"/>
<dbReference type="PANTHER" id="PTHR30615:SF8">
    <property type="entry name" value="UPF0047 PROTEIN C4A8.02C"/>
    <property type="match status" value="1"/>
</dbReference>
<sequence length="199" mass="21703">MMMGPMATTTGEYRAASTTLQVCTSKHDATHTGDGTTLTPKQEVSVHDVTQAVRDAVIASGVRDGSCHLLAKHTTVGLTLNESEARLERDYEKWLLGLAPNEPNRYEHNDLDKRPERPSDLEAIQRNWVNKGLGTVEEFMALEPINAHAHLLTSLLGSSLSIPVIDGELAIGQWQSVLMVELDGPRNRTLACSIHGIGD</sequence>
<evidence type="ECO:0000256" key="1">
    <source>
        <dbReference type="ARBA" id="ARBA00005534"/>
    </source>
</evidence>
<dbReference type="OrthoDB" id="10255963at2759"/>
<evidence type="ECO:0000313" key="3">
    <source>
        <dbReference type="Proteomes" id="UP000660262"/>
    </source>
</evidence>
<dbReference type="SUPFAM" id="SSF111038">
    <property type="entry name" value="YjbQ-like"/>
    <property type="match status" value="1"/>
</dbReference>
<comment type="caution">
    <text evidence="2">The sequence shown here is derived from an EMBL/GenBank/DDBJ whole genome shotgun (WGS) entry which is preliminary data.</text>
</comment>
<dbReference type="PANTHER" id="PTHR30615">
    <property type="entry name" value="UNCHARACTERIZED PROTEIN YJBQ-RELATED"/>
    <property type="match status" value="1"/>
</dbReference>
<dbReference type="InterPro" id="IPR001602">
    <property type="entry name" value="UPF0047_YjbQ-like"/>
</dbReference>
<reference evidence="2" key="1">
    <citation type="submission" date="2020-10" db="EMBL/GenBank/DDBJ databases">
        <title>Unveiling of a novel bifunctional photoreceptor, Dualchrome1, isolated from a cosmopolitan green alga.</title>
        <authorList>
            <person name="Suzuki S."/>
            <person name="Kawachi M."/>
        </authorList>
    </citation>
    <scope>NUCLEOTIDE SEQUENCE</scope>
    <source>
        <strain evidence="2">NIES 2893</strain>
    </source>
</reference>
<dbReference type="Gene3D" id="2.60.120.460">
    <property type="entry name" value="YjbQ-like"/>
    <property type="match status" value="1"/>
</dbReference>
<dbReference type="InterPro" id="IPR035917">
    <property type="entry name" value="YjbQ-like_sf"/>
</dbReference>
<accession>A0A830H7W0</accession>
<evidence type="ECO:0000313" key="2">
    <source>
        <dbReference type="EMBL" id="GHP02403.1"/>
    </source>
</evidence>
<evidence type="ECO:0008006" key="4">
    <source>
        <dbReference type="Google" id="ProtNLM"/>
    </source>
</evidence>
<organism evidence="2 3">
    <name type="scientific">Pycnococcus provasolii</name>
    <dbReference type="NCBI Taxonomy" id="41880"/>
    <lineage>
        <taxon>Eukaryota</taxon>
        <taxon>Viridiplantae</taxon>
        <taxon>Chlorophyta</taxon>
        <taxon>Pseudoscourfieldiophyceae</taxon>
        <taxon>Pseudoscourfieldiales</taxon>
        <taxon>Pycnococcaceae</taxon>
        <taxon>Pycnococcus</taxon>
    </lineage>
</organism>
<dbReference type="EMBL" id="BNJQ01000003">
    <property type="protein sequence ID" value="GHP02403.1"/>
    <property type="molecule type" value="Genomic_DNA"/>
</dbReference>